<sequence>MEDWKVRLVSDRKEWEEFVKREPAVNFLQSWNWGEFHRNLGKKIFRFGLYREGELHSIALAVKETARRGTYFAIAGGPIPFEGQETKRFIEEIEKVAMEEQCDFIRLRPQERNTSESRALAKEIGLAVSPMHLTADLTLQLDITMSEDEILSKMRKSTRYEIRRAKRMDVEVRKSKDSEDIKTFYNNQVKLAKKQGFTPFPYKFLYEQFRSFVADDKALLFHAYKDDELLASAFVIFYNGEAVYHYGVSTPANNRIPGSYACLWEAILEAKRRDCERFNLWGVAPKDETRHRFASLSVFKRGFGGEEVEYLPAHDLPLTPRYKAIRIFEIFRKRLRRV</sequence>
<dbReference type="GO" id="GO:0009252">
    <property type="term" value="P:peptidoglycan biosynthetic process"/>
    <property type="evidence" value="ECO:0007669"/>
    <property type="project" value="UniProtKB-KW"/>
</dbReference>
<proteinExistence type="inferred from homology"/>
<dbReference type="SUPFAM" id="SSF55729">
    <property type="entry name" value="Acyl-CoA N-acyltransferases (Nat)"/>
    <property type="match status" value="2"/>
</dbReference>
<protein>
    <recommendedName>
        <fullName evidence="7">BioF2-like acetyltransferase domain-containing protein</fullName>
    </recommendedName>
</protein>
<evidence type="ECO:0000256" key="1">
    <source>
        <dbReference type="ARBA" id="ARBA00009943"/>
    </source>
</evidence>
<dbReference type="Pfam" id="PF02388">
    <property type="entry name" value="FemAB"/>
    <property type="match status" value="1"/>
</dbReference>
<dbReference type="GO" id="GO:0071555">
    <property type="term" value="P:cell wall organization"/>
    <property type="evidence" value="ECO:0007669"/>
    <property type="project" value="UniProtKB-KW"/>
</dbReference>
<keyword evidence="5" id="KW-0012">Acyltransferase</keyword>
<dbReference type="InterPro" id="IPR016181">
    <property type="entry name" value="Acyl_CoA_acyltransferase"/>
</dbReference>
<dbReference type="GO" id="GO:0008360">
    <property type="term" value="P:regulation of cell shape"/>
    <property type="evidence" value="ECO:0007669"/>
    <property type="project" value="UniProtKB-KW"/>
</dbReference>
<dbReference type="PROSITE" id="PS51191">
    <property type="entry name" value="FEMABX"/>
    <property type="match status" value="1"/>
</dbReference>
<evidence type="ECO:0000256" key="4">
    <source>
        <dbReference type="ARBA" id="ARBA00022984"/>
    </source>
</evidence>
<dbReference type="GO" id="GO:0016755">
    <property type="term" value="F:aminoacyltransferase activity"/>
    <property type="evidence" value="ECO:0007669"/>
    <property type="project" value="InterPro"/>
</dbReference>
<evidence type="ECO:0000256" key="3">
    <source>
        <dbReference type="ARBA" id="ARBA00022960"/>
    </source>
</evidence>
<dbReference type="EMBL" id="MHJA01000032">
    <property type="protein sequence ID" value="OGY60460.1"/>
    <property type="molecule type" value="Genomic_DNA"/>
</dbReference>
<dbReference type="STRING" id="1797692.A3I33_02630"/>
<evidence type="ECO:0000313" key="8">
    <source>
        <dbReference type="EMBL" id="OGY60460.1"/>
    </source>
</evidence>
<comment type="caution">
    <text evidence="8">The sequence shown here is derived from an EMBL/GenBank/DDBJ whole genome shotgun (WGS) entry which is preliminary data.</text>
</comment>
<name>A0A1G1Z9B2_9BACT</name>
<keyword evidence="4" id="KW-0573">Peptidoglycan synthesis</keyword>
<organism evidence="8 9">
    <name type="scientific">Candidatus Colwellbacteria bacterium RIFCSPLOWO2_02_FULL_45_11</name>
    <dbReference type="NCBI Taxonomy" id="1797692"/>
    <lineage>
        <taxon>Bacteria</taxon>
        <taxon>Candidatus Colwelliibacteriota</taxon>
    </lineage>
</organism>
<reference evidence="8 9" key="1">
    <citation type="journal article" date="2016" name="Nat. Commun.">
        <title>Thousands of microbial genomes shed light on interconnected biogeochemical processes in an aquifer system.</title>
        <authorList>
            <person name="Anantharaman K."/>
            <person name="Brown C.T."/>
            <person name="Hug L.A."/>
            <person name="Sharon I."/>
            <person name="Castelle C.J."/>
            <person name="Probst A.J."/>
            <person name="Thomas B.C."/>
            <person name="Singh A."/>
            <person name="Wilkins M.J."/>
            <person name="Karaoz U."/>
            <person name="Brodie E.L."/>
            <person name="Williams K.H."/>
            <person name="Hubbard S.S."/>
            <person name="Banfield J.F."/>
        </authorList>
    </citation>
    <scope>NUCLEOTIDE SEQUENCE [LARGE SCALE GENOMIC DNA]</scope>
</reference>
<keyword evidence="2" id="KW-0808">Transferase</keyword>
<dbReference type="Proteomes" id="UP000176544">
    <property type="component" value="Unassembled WGS sequence"/>
</dbReference>
<accession>A0A1G1Z9B2</accession>
<dbReference type="InterPro" id="IPR003447">
    <property type="entry name" value="FEMABX"/>
</dbReference>
<dbReference type="AlphaFoldDB" id="A0A1G1Z9B2"/>
<evidence type="ECO:0000259" key="7">
    <source>
        <dbReference type="Pfam" id="PF13480"/>
    </source>
</evidence>
<dbReference type="PANTHER" id="PTHR36174">
    <property type="entry name" value="LIPID II:GLYCINE GLYCYLTRANSFERASE"/>
    <property type="match status" value="1"/>
</dbReference>
<feature type="domain" description="BioF2-like acetyltransferase" evidence="7">
    <location>
        <begin position="152"/>
        <end position="281"/>
    </location>
</feature>
<comment type="similarity">
    <text evidence="1">Belongs to the FemABX family.</text>
</comment>
<evidence type="ECO:0000256" key="5">
    <source>
        <dbReference type="ARBA" id="ARBA00023315"/>
    </source>
</evidence>
<evidence type="ECO:0000256" key="2">
    <source>
        <dbReference type="ARBA" id="ARBA00022679"/>
    </source>
</evidence>
<evidence type="ECO:0000256" key="6">
    <source>
        <dbReference type="ARBA" id="ARBA00023316"/>
    </source>
</evidence>
<dbReference type="InterPro" id="IPR050644">
    <property type="entry name" value="PG_Glycine_Bridge_Synth"/>
</dbReference>
<gene>
    <name evidence="8" type="ORF">A3I33_02630</name>
</gene>
<keyword evidence="3" id="KW-0133">Cell shape</keyword>
<dbReference type="PANTHER" id="PTHR36174:SF1">
    <property type="entry name" value="LIPID II:GLYCINE GLYCYLTRANSFERASE"/>
    <property type="match status" value="1"/>
</dbReference>
<dbReference type="InterPro" id="IPR038740">
    <property type="entry name" value="BioF2-like_GNAT_dom"/>
</dbReference>
<keyword evidence="6" id="KW-0961">Cell wall biogenesis/degradation</keyword>
<evidence type="ECO:0000313" key="9">
    <source>
        <dbReference type="Proteomes" id="UP000176544"/>
    </source>
</evidence>
<dbReference type="Gene3D" id="3.40.630.30">
    <property type="match status" value="2"/>
</dbReference>
<dbReference type="Pfam" id="PF13480">
    <property type="entry name" value="Acetyltransf_6"/>
    <property type="match status" value="1"/>
</dbReference>